<dbReference type="Proteomes" id="UP000001631">
    <property type="component" value="Unassembled WGS sequence"/>
</dbReference>
<dbReference type="EMBL" id="GG663367">
    <property type="protein sequence ID" value="EEH07710.1"/>
    <property type="molecule type" value="Genomic_DNA"/>
</dbReference>
<name>C0NM59_AJECG</name>
<proteinExistence type="predicted"/>
<evidence type="ECO:0000313" key="1">
    <source>
        <dbReference type="EMBL" id="EEH07710.1"/>
    </source>
</evidence>
<dbReference type="GeneID" id="69037605"/>
<gene>
    <name evidence="1" type="ORF">HCBG_04589</name>
</gene>
<reference evidence="1" key="1">
    <citation type="submission" date="2009-02" db="EMBL/GenBank/DDBJ databases">
        <title>The Genome Sequence of Ajellomyces capsulatus strain G186AR.</title>
        <authorList>
            <consortium name="The Broad Institute Genome Sequencing Platform"/>
            <person name="Champion M."/>
            <person name="Cuomo C."/>
            <person name="Ma L.-J."/>
            <person name="Henn M.R."/>
            <person name="Sil A."/>
            <person name="Goldman B."/>
            <person name="Young S.K."/>
            <person name="Kodira C.D."/>
            <person name="Zeng Q."/>
            <person name="Koehrsen M."/>
            <person name="Alvarado L."/>
            <person name="Berlin A."/>
            <person name="Borenstein D."/>
            <person name="Chen Z."/>
            <person name="Engels R."/>
            <person name="Freedman E."/>
            <person name="Gellesch M."/>
            <person name="Goldberg J."/>
            <person name="Griggs A."/>
            <person name="Gujja S."/>
            <person name="Heiman D."/>
            <person name="Hepburn T."/>
            <person name="Howarth C."/>
            <person name="Jen D."/>
            <person name="Larson L."/>
            <person name="Lewis B."/>
            <person name="Mehta T."/>
            <person name="Park D."/>
            <person name="Pearson M."/>
            <person name="Roberts A."/>
            <person name="Saif S."/>
            <person name="Shea T."/>
            <person name="Shenoy N."/>
            <person name="Sisk P."/>
            <person name="Stolte C."/>
            <person name="Sykes S."/>
            <person name="Walk T."/>
            <person name="White J."/>
            <person name="Yandava C."/>
            <person name="Klein B."/>
            <person name="McEwen J.G."/>
            <person name="Puccia R."/>
            <person name="Goldman G.H."/>
            <person name="Felipe M.S."/>
            <person name="Nino-Vega G."/>
            <person name="San-Blas G."/>
            <person name="Taylor J."/>
            <person name="Mendoza L."/>
            <person name="Galagan J."/>
            <person name="Nusbaum C."/>
            <person name="Birren B."/>
        </authorList>
    </citation>
    <scope>NUCLEOTIDE SEQUENCE</scope>
    <source>
        <strain evidence="1">G186AR</strain>
    </source>
</reference>
<sequence length="101" mass="10906">MATPASRTMLSAATGKFCVLQQGRQPGPLTKQSVESKPWPRRQDVWCLNQAHSRQSCGGISAGDSSMPSLAHNVAPSLELQTLAVTRHKMLSNQLGTDRCC</sequence>
<dbReference type="HOGENOM" id="CLU_2290857_0_0_1"/>
<protein>
    <submittedName>
        <fullName evidence="1">Uncharacterized protein</fullName>
    </submittedName>
</protein>
<organism evidence="1 2">
    <name type="scientific">Ajellomyces capsulatus (strain G186AR / H82 / ATCC MYA-2454 / RMSCC 2432)</name>
    <name type="common">Darling's disease fungus</name>
    <name type="synonym">Histoplasma capsulatum</name>
    <dbReference type="NCBI Taxonomy" id="447093"/>
    <lineage>
        <taxon>Eukaryota</taxon>
        <taxon>Fungi</taxon>
        <taxon>Dikarya</taxon>
        <taxon>Ascomycota</taxon>
        <taxon>Pezizomycotina</taxon>
        <taxon>Eurotiomycetes</taxon>
        <taxon>Eurotiomycetidae</taxon>
        <taxon>Onygenales</taxon>
        <taxon>Ajellomycetaceae</taxon>
        <taxon>Histoplasma</taxon>
    </lineage>
</organism>
<dbReference type="InParanoid" id="C0NM59"/>
<keyword evidence="2" id="KW-1185">Reference proteome</keyword>
<dbReference type="AlphaFoldDB" id="C0NM59"/>
<dbReference type="RefSeq" id="XP_045288191.1">
    <property type="nucleotide sequence ID" value="XM_045431638.1"/>
</dbReference>
<accession>C0NM59</accession>
<evidence type="ECO:0000313" key="2">
    <source>
        <dbReference type="Proteomes" id="UP000001631"/>
    </source>
</evidence>